<keyword evidence="2 4" id="KW-0378">Hydrolase</keyword>
<gene>
    <name evidence="4" type="ORF">DIC32_10920</name>
</gene>
<dbReference type="NCBIfam" id="TIGR01484">
    <property type="entry name" value="HAD-SF-IIB"/>
    <property type="match status" value="1"/>
</dbReference>
<keyword evidence="1" id="KW-0479">Metal-binding</keyword>
<evidence type="ECO:0000256" key="3">
    <source>
        <dbReference type="ARBA" id="ARBA00022842"/>
    </source>
</evidence>
<dbReference type="InterPro" id="IPR006379">
    <property type="entry name" value="HAD-SF_hydro_IIB"/>
</dbReference>
<organism evidence="4 5">
    <name type="scientific">Acinetobacter radioresistens</name>
    <dbReference type="NCBI Taxonomy" id="40216"/>
    <lineage>
        <taxon>Bacteria</taxon>
        <taxon>Pseudomonadati</taxon>
        <taxon>Pseudomonadota</taxon>
        <taxon>Gammaproteobacteria</taxon>
        <taxon>Moraxellales</taxon>
        <taxon>Moraxellaceae</taxon>
        <taxon>Acinetobacter</taxon>
    </lineage>
</organism>
<dbReference type="RefSeq" id="WP_005406075.1">
    <property type="nucleotide sequence ID" value="NZ_BKXI01000017.1"/>
</dbReference>
<dbReference type="SUPFAM" id="SSF56784">
    <property type="entry name" value="HAD-like"/>
    <property type="match status" value="1"/>
</dbReference>
<evidence type="ECO:0000313" key="5">
    <source>
        <dbReference type="Proteomes" id="UP000262257"/>
    </source>
</evidence>
<evidence type="ECO:0000313" key="4">
    <source>
        <dbReference type="EMBL" id="HCM31938.1"/>
    </source>
</evidence>
<sequence length="251" mass="28929">MPDYLIFTDLDGTLLGHDTYTYTENLELIRQLKRRYPIILCSSKTALEIKDLQKKLGLVDMPFVAENGAYIYFNSFYQFQSPVRQAAITEALQRLRIQYHLNFQLFSENTSQQIAELTGLSLAESCQALQRLYSEVIIWGSNPQYEQQIIARHLAKNLHIVHGGRFSHVLSTACDKSIAVRWLQQFYPAEAVRIGLGDSENDIDMLKACEHAVVVKRPYKPVLQFAHNSVYYTRKMAPAGWKEGLEYFLQQ</sequence>
<dbReference type="GO" id="GO:0000287">
    <property type="term" value="F:magnesium ion binding"/>
    <property type="evidence" value="ECO:0007669"/>
    <property type="project" value="TreeGrafter"/>
</dbReference>
<dbReference type="SFLD" id="SFLDG01142">
    <property type="entry name" value="C2.B.2:_Mannosyl-3-phosphoglyc"/>
    <property type="match status" value="1"/>
</dbReference>
<evidence type="ECO:0000256" key="1">
    <source>
        <dbReference type="ARBA" id="ARBA00022723"/>
    </source>
</evidence>
<reference evidence="4 5" key="1">
    <citation type="journal article" date="2018" name="Nat. Biotechnol.">
        <title>A standardized bacterial taxonomy based on genome phylogeny substantially revises the tree of life.</title>
        <authorList>
            <person name="Parks D.H."/>
            <person name="Chuvochina M."/>
            <person name="Waite D.W."/>
            <person name="Rinke C."/>
            <person name="Skarshewski A."/>
            <person name="Chaumeil P.A."/>
            <person name="Hugenholtz P."/>
        </authorList>
    </citation>
    <scope>NUCLEOTIDE SEQUENCE [LARGE SCALE GENOMIC DNA]</scope>
    <source>
        <strain evidence="4">UBA10045</strain>
    </source>
</reference>
<dbReference type="SFLD" id="SFLDG01140">
    <property type="entry name" value="C2.B:_Phosphomannomutase_and_P"/>
    <property type="match status" value="1"/>
</dbReference>
<dbReference type="GO" id="GO:0051479">
    <property type="term" value="P:mannosylglycerate biosynthetic process"/>
    <property type="evidence" value="ECO:0007669"/>
    <property type="project" value="InterPro"/>
</dbReference>
<dbReference type="GO" id="GO:0050531">
    <property type="term" value="F:mannosyl-3-phosphoglycerate phosphatase activity"/>
    <property type="evidence" value="ECO:0007669"/>
    <property type="project" value="InterPro"/>
</dbReference>
<proteinExistence type="predicted"/>
<evidence type="ECO:0000256" key="2">
    <source>
        <dbReference type="ARBA" id="ARBA00022801"/>
    </source>
</evidence>
<keyword evidence="3" id="KW-0460">Magnesium</keyword>
<accession>A0A3D3G3C5</accession>
<dbReference type="SFLD" id="SFLDS00003">
    <property type="entry name" value="Haloacid_Dehalogenase"/>
    <property type="match status" value="1"/>
</dbReference>
<dbReference type="InterPro" id="IPR006381">
    <property type="entry name" value="HAD-SF-IIB-MPGP"/>
</dbReference>
<name>A0A3D3G3C5_ACIRA</name>
<comment type="caution">
    <text evidence="4">The sequence shown here is derived from an EMBL/GenBank/DDBJ whole genome shotgun (WGS) entry which is preliminary data.</text>
</comment>
<dbReference type="EMBL" id="DPXL01000137">
    <property type="protein sequence ID" value="HCM31938.1"/>
    <property type="molecule type" value="Genomic_DNA"/>
</dbReference>
<dbReference type="GO" id="GO:0005829">
    <property type="term" value="C:cytosol"/>
    <property type="evidence" value="ECO:0007669"/>
    <property type="project" value="TreeGrafter"/>
</dbReference>
<dbReference type="NCBIfam" id="TIGR01486">
    <property type="entry name" value="HAD-SF-IIB-MPGP"/>
    <property type="match status" value="1"/>
</dbReference>
<dbReference type="Gene3D" id="3.40.50.1000">
    <property type="entry name" value="HAD superfamily/HAD-like"/>
    <property type="match status" value="1"/>
</dbReference>
<dbReference type="InterPro" id="IPR023214">
    <property type="entry name" value="HAD_sf"/>
</dbReference>
<dbReference type="PANTHER" id="PTHR10000:SF8">
    <property type="entry name" value="HAD SUPERFAMILY HYDROLASE-LIKE, TYPE 3"/>
    <property type="match status" value="1"/>
</dbReference>
<dbReference type="AlphaFoldDB" id="A0A3D3G3C5"/>
<dbReference type="Proteomes" id="UP000262257">
    <property type="component" value="Unassembled WGS sequence"/>
</dbReference>
<dbReference type="Gene3D" id="3.30.980.20">
    <property type="entry name" value="Putative mannosyl-3-phosphoglycerate phosphatase, domain 2"/>
    <property type="match status" value="1"/>
</dbReference>
<dbReference type="InterPro" id="IPR036412">
    <property type="entry name" value="HAD-like_sf"/>
</dbReference>
<dbReference type="Pfam" id="PF08282">
    <property type="entry name" value="Hydrolase_3"/>
    <property type="match status" value="1"/>
</dbReference>
<dbReference type="PANTHER" id="PTHR10000">
    <property type="entry name" value="PHOSPHOSERINE PHOSPHATASE"/>
    <property type="match status" value="1"/>
</dbReference>
<protein>
    <submittedName>
        <fullName evidence="4">HAD-IIB family hydrolase</fullName>
    </submittedName>
</protein>